<name>A0A1M6RDH4_SELRU</name>
<reference evidence="1 2" key="1">
    <citation type="submission" date="2016-11" db="EMBL/GenBank/DDBJ databases">
        <authorList>
            <person name="Jaros S."/>
            <person name="Januszkiewicz K."/>
            <person name="Wedrychowicz H."/>
        </authorList>
    </citation>
    <scope>NUCLEOTIDE SEQUENCE [LARGE SCALE GENOMIC DNA]</scope>
    <source>
        <strain evidence="1 2">HD4</strain>
    </source>
</reference>
<dbReference type="RefSeq" id="WP_073087978.1">
    <property type="nucleotide sequence ID" value="NZ_FRBC01000002.1"/>
</dbReference>
<organism evidence="1 2">
    <name type="scientific">Selenomonas ruminantium</name>
    <dbReference type="NCBI Taxonomy" id="971"/>
    <lineage>
        <taxon>Bacteria</taxon>
        <taxon>Bacillati</taxon>
        <taxon>Bacillota</taxon>
        <taxon>Negativicutes</taxon>
        <taxon>Selenomonadales</taxon>
        <taxon>Selenomonadaceae</taxon>
        <taxon>Selenomonas</taxon>
    </lineage>
</organism>
<accession>A0A1M6RDH4</accession>
<sequence length="67" mass="8105">MGLWKFIENVYWMLDKHGRRIQANQRAYEKRNLSNEELKDKILSKDTNFYQKAGANSLLEKRMKTKK</sequence>
<dbReference type="EMBL" id="FRBC01000002">
    <property type="protein sequence ID" value="SHK30493.1"/>
    <property type="molecule type" value="Genomic_DNA"/>
</dbReference>
<proteinExistence type="predicted"/>
<protein>
    <submittedName>
        <fullName evidence="1">Uncharacterized protein</fullName>
    </submittedName>
</protein>
<dbReference type="Proteomes" id="UP000184263">
    <property type="component" value="Unassembled WGS sequence"/>
</dbReference>
<gene>
    <name evidence="1" type="ORF">SAMN05216582_1022</name>
</gene>
<evidence type="ECO:0000313" key="2">
    <source>
        <dbReference type="Proteomes" id="UP000184263"/>
    </source>
</evidence>
<evidence type="ECO:0000313" key="1">
    <source>
        <dbReference type="EMBL" id="SHK30493.1"/>
    </source>
</evidence>
<dbReference type="AlphaFoldDB" id="A0A1M6RDH4"/>